<reference evidence="2" key="1">
    <citation type="journal article" date="2023" name="Genome Biol. Evol.">
        <title>First Whole Genome Sequence and Flow Cytometry Genome Size Data for the Lichen-Forming Fungus Ramalina farinacea (Ascomycota).</title>
        <authorList>
            <person name="Llewellyn T."/>
            <person name="Mian S."/>
            <person name="Hill R."/>
            <person name="Leitch I.J."/>
            <person name="Gaya E."/>
        </authorList>
    </citation>
    <scope>NUCLEOTIDE SEQUENCE</scope>
    <source>
        <strain evidence="2">LIQ254RAFAR</strain>
    </source>
</reference>
<comment type="caution">
    <text evidence="2">The sequence shown here is derived from an EMBL/GenBank/DDBJ whole genome shotgun (WGS) entry which is preliminary data.</text>
</comment>
<dbReference type="EMBL" id="JAPUFD010000021">
    <property type="protein sequence ID" value="MDI1492881.1"/>
    <property type="molecule type" value="Genomic_DNA"/>
</dbReference>
<evidence type="ECO:0000313" key="3">
    <source>
        <dbReference type="Proteomes" id="UP001161017"/>
    </source>
</evidence>
<gene>
    <name evidence="2" type="ORF">OHK93_004664</name>
</gene>
<feature type="region of interest" description="Disordered" evidence="1">
    <location>
        <begin position="1"/>
        <end position="20"/>
    </location>
</feature>
<protein>
    <submittedName>
        <fullName evidence="2">Uncharacterized protein</fullName>
    </submittedName>
</protein>
<sequence>MSETSEFKDEASEYGDGFGPEGEYGLGRSWGYSIEPPLTFKHLAAKLTFARRVMLFQMIVESTYDSTPVMNQFLLVQAEIDRTLSRYDKYNGQLIICHIENCSDRLFLKHLKVLMIDTGLPRSLNPEDLETEEDLDIPDVLPLEDFGQPILCTDPLRSNGCKFWSSRSTSSSSSRGGWDDWDDNRNEQMAASIELIRRAETVLPQELCDHFWHSYLAKFFGPRRRLFATRSFDAPEQRLVSREFYAAYETYKPRFLEDNIWVFDGEDFFDDLYDVFGTLDYDLGIRNAELVLSLRDTCFSCLARIHEQMTPIGQDPVLWGQELLEWDVLRIINRYRMHCGMVSREIIHAWQSRFNLLAQLPLEHFVLDMRETYSLDQYYLGVETARGFRNFAHGLPKVFKLLAPTPQLSEEIRSMVLTSKLPQQQKGGW</sequence>
<feature type="compositionally biased region" description="Basic and acidic residues" evidence="1">
    <location>
        <begin position="1"/>
        <end position="11"/>
    </location>
</feature>
<keyword evidence="3" id="KW-1185">Reference proteome</keyword>
<evidence type="ECO:0000256" key="1">
    <source>
        <dbReference type="SAM" id="MobiDB-lite"/>
    </source>
</evidence>
<proteinExistence type="predicted"/>
<dbReference type="Proteomes" id="UP001161017">
    <property type="component" value="Unassembled WGS sequence"/>
</dbReference>
<evidence type="ECO:0000313" key="2">
    <source>
        <dbReference type="EMBL" id="MDI1492881.1"/>
    </source>
</evidence>
<dbReference type="AlphaFoldDB" id="A0AA43QWZ7"/>
<name>A0AA43QWZ7_9LECA</name>
<accession>A0AA43QWZ7</accession>
<organism evidence="2 3">
    <name type="scientific">Ramalina farinacea</name>
    <dbReference type="NCBI Taxonomy" id="258253"/>
    <lineage>
        <taxon>Eukaryota</taxon>
        <taxon>Fungi</taxon>
        <taxon>Dikarya</taxon>
        <taxon>Ascomycota</taxon>
        <taxon>Pezizomycotina</taxon>
        <taxon>Lecanoromycetes</taxon>
        <taxon>OSLEUM clade</taxon>
        <taxon>Lecanoromycetidae</taxon>
        <taxon>Lecanorales</taxon>
        <taxon>Lecanorineae</taxon>
        <taxon>Ramalinaceae</taxon>
        <taxon>Ramalina</taxon>
    </lineage>
</organism>